<evidence type="ECO:0000256" key="2">
    <source>
        <dbReference type="ARBA" id="ARBA00022980"/>
    </source>
</evidence>
<gene>
    <name evidence="4" type="primary">rplW</name>
    <name evidence="5" type="ORF">A2933_01850</name>
</gene>
<dbReference type="HAMAP" id="MF_01369_B">
    <property type="entry name" value="Ribosomal_uL23_B"/>
    <property type="match status" value="1"/>
</dbReference>
<dbReference type="GO" id="GO:0003735">
    <property type="term" value="F:structural constituent of ribosome"/>
    <property type="evidence" value="ECO:0007669"/>
    <property type="project" value="InterPro"/>
</dbReference>
<comment type="caution">
    <text evidence="5">The sequence shown here is derived from an EMBL/GenBank/DDBJ whole genome shotgun (WGS) entry which is preliminary data.</text>
</comment>
<keyword evidence="4" id="KW-0694">RNA-binding</keyword>
<reference evidence="5 6" key="1">
    <citation type="journal article" date="2016" name="Nat. Commun.">
        <title>Thousands of microbial genomes shed light on interconnected biogeochemical processes in an aquifer system.</title>
        <authorList>
            <person name="Anantharaman K."/>
            <person name="Brown C.T."/>
            <person name="Hug L.A."/>
            <person name="Sharon I."/>
            <person name="Castelle C.J."/>
            <person name="Probst A.J."/>
            <person name="Thomas B.C."/>
            <person name="Singh A."/>
            <person name="Wilkins M.J."/>
            <person name="Karaoz U."/>
            <person name="Brodie E.L."/>
            <person name="Williams K.H."/>
            <person name="Hubbard S.S."/>
            <person name="Banfield J.F."/>
        </authorList>
    </citation>
    <scope>NUCLEOTIDE SEQUENCE [LARGE SCALE GENOMIC DNA]</scope>
</reference>
<dbReference type="PANTHER" id="PTHR11620">
    <property type="entry name" value="60S RIBOSOMAL PROTEIN L23A"/>
    <property type="match status" value="1"/>
</dbReference>
<name>A0A1F6XB69_9BACT</name>
<keyword evidence="2 4" id="KW-0689">Ribosomal protein</keyword>
<dbReference type="GO" id="GO:0019843">
    <property type="term" value="F:rRNA binding"/>
    <property type="evidence" value="ECO:0007669"/>
    <property type="project" value="UniProtKB-UniRule"/>
</dbReference>
<dbReference type="AlphaFoldDB" id="A0A1F6XB69"/>
<accession>A0A1F6XB69</accession>
<dbReference type="Gene3D" id="3.30.70.330">
    <property type="match status" value="1"/>
</dbReference>
<keyword evidence="3 4" id="KW-0687">Ribonucleoprotein</keyword>
<comment type="subunit">
    <text evidence="4">Part of the 50S ribosomal subunit. Contacts protein L29, and trigger factor when it is bound to the ribosome.</text>
</comment>
<comment type="similarity">
    <text evidence="1 4">Belongs to the universal ribosomal protein uL23 family.</text>
</comment>
<evidence type="ECO:0000256" key="1">
    <source>
        <dbReference type="ARBA" id="ARBA00006700"/>
    </source>
</evidence>
<dbReference type="GO" id="GO:0005840">
    <property type="term" value="C:ribosome"/>
    <property type="evidence" value="ECO:0007669"/>
    <property type="project" value="UniProtKB-KW"/>
</dbReference>
<dbReference type="Pfam" id="PF00276">
    <property type="entry name" value="Ribosomal_L23"/>
    <property type="match status" value="1"/>
</dbReference>
<dbReference type="EMBL" id="MFVH01000028">
    <property type="protein sequence ID" value="OGI91464.1"/>
    <property type="molecule type" value="Genomic_DNA"/>
</dbReference>
<protein>
    <recommendedName>
        <fullName evidence="4">Large ribosomal subunit protein uL23</fullName>
    </recommendedName>
</protein>
<dbReference type="InterPro" id="IPR012678">
    <property type="entry name" value="Ribosomal_uL23/eL15/eS24_sf"/>
</dbReference>
<dbReference type="Proteomes" id="UP000179381">
    <property type="component" value="Unassembled WGS sequence"/>
</dbReference>
<evidence type="ECO:0000313" key="6">
    <source>
        <dbReference type="Proteomes" id="UP000179381"/>
    </source>
</evidence>
<keyword evidence="4" id="KW-0699">rRNA-binding</keyword>
<evidence type="ECO:0000313" key="5">
    <source>
        <dbReference type="EMBL" id="OGI91464.1"/>
    </source>
</evidence>
<dbReference type="GO" id="GO:0006412">
    <property type="term" value="P:translation"/>
    <property type="evidence" value="ECO:0007669"/>
    <property type="project" value="UniProtKB-UniRule"/>
</dbReference>
<comment type="function">
    <text evidence="4">One of the early assembly proteins it binds 23S rRNA. One of the proteins that surrounds the polypeptide exit tunnel on the outside of the ribosome. Forms the main docking site for trigger factor binding to the ribosome.</text>
</comment>
<evidence type="ECO:0000256" key="3">
    <source>
        <dbReference type="ARBA" id="ARBA00023274"/>
    </source>
</evidence>
<dbReference type="GO" id="GO:1990904">
    <property type="term" value="C:ribonucleoprotein complex"/>
    <property type="evidence" value="ECO:0007669"/>
    <property type="project" value="UniProtKB-KW"/>
</dbReference>
<dbReference type="InterPro" id="IPR012677">
    <property type="entry name" value="Nucleotide-bd_a/b_plait_sf"/>
</dbReference>
<organism evidence="5 6">
    <name type="scientific">Candidatus Nomurabacteria bacterium RIFCSPLOWO2_01_FULL_46_18</name>
    <dbReference type="NCBI Taxonomy" id="1801783"/>
    <lineage>
        <taxon>Bacteria</taxon>
        <taxon>Candidatus Nomuraibacteriota</taxon>
    </lineage>
</organism>
<dbReference type="SUPFAM" id="SSF54189">
    <property type="entry name" value="Ribosomal proteins S24e, L23 and L15e"/>
    <property type="match status" value="1"/>
</dbReference>
<evidence type="ECO:0000256" key="4">
    <source>
        <dbReference type="HAMAP-Rule" id="MF_01369"/>
    </source>
</evidence>
<proteinExistence type="inferred from homology"/>
<sequence>MQNINVIKNPRITEKGSRLQESNAYVFQVAKGAGKNEIKQAIFQLYKIKPIRVNILAIPEKKINSRGRVGVKTGGRKAVVYLKKGDKIEFI</sequence>
<dbReference type="InterPro" id="IPR013025">
    <property type="entry name" value="Ribosomal_uL23-like"/>
</dbReference>